<proteinExistence type="predicted"/>
<gene>
    <name evidence="2" type="ORF">Taro_055377</name>
</gene>
<sequence>MTKEKTIQELAVLRKKIKNQKRNEKKKMKREATVCETSTTNKVNDPLKRLQGLIDELEEYQQTPQTKGGNPNRGSAVYLPKLENCLKLTKGVSHLRRSYISEGKNQSPSLRQTRGDEYVFPPSDEEEEEPVVETNTLMPAVAINEGASQAPVKQNVEEL</sequence>
<dbReference type="AlphaFoldDB" id="A0A843XSR4"/>
<evidence type="ECO:0000313" key="2">
    <source>
        <dbReference type="EMBL" id="MQM22326.1"/>
    </source>
</evidence>
<evidence type="ECO:0000256" key="1">
    <source>
        <dbReference type="SAM" id="MobiDB-lite"/>
    </source>
</evidence>
<protein>
    <submittedName>
        <fullName evidence="2">Uncharacterized protein</fullName>
    </submittedName>
</protein>
<reference evidence="2" key="1">
    <citation type="submission" date="2017-07" db="EMBL/GenBank/DDBJ databases">
        <title>Taro Niue Genome Assembly and Annotation.</title>
        <authorList>
            <person name="Atibalentja N."/>
            <person name="Keating K."/>
            <person name="Fields C.J."/>
        </authorList>
    </citation>
    <scope>NUCLEOTIDE SEQUENCE</scope>
    <source>
        <strain evidence="2">Niue_2</strain>
        <tissue evidence="2">Leaf</tissue>
    </source>
</reference>
<comment type="caution">
    <text evidence="2">The sequence shown here is derived from an EMBL/GenBank/DDBJ whole genome shotgun (WGS) entry which is preliminary data.</text>
</comment>
<feature type="compositionally biased region" description="Polar residues" evidence="1">
    <location>
        <begin position="103"/>
        <end position="112"/>
    </location>
</feature>
<keyword evidence="3" id="KW-1185">Reference proteome</keyword>
<feature type="non-terminal residue" evidence="2">
    <location>
        <position position="159"/>
    </location>
</feature>
<feature type="compositionally biased region" description="Basic residues" evidence="1">
    <location>
        <begin position="19"/>
        <end position="29"/>
    </location>
</feature>
<accession>A0A843XSR4</accession>
<dbReference type="EMBL" id="NMUH01012675">
    <property type="protein sequence ID" value="MQM22326.1"/>
    <property type="molecule type" value="Genomic_DNA"/>
</dbReference>
<feature type="region of interest" description="Disordered" evidence="1">
    <location>
        <begin position="98"/>
        <end position="132"/>
    </location>
</feature>
<evidence type="ECO:0000313" key="3">
    <source>
        <dbReference type="Proteomes" id="UP000652761"/>
    </source>
</evidence>
<feature type="region of interest" description="Disordered" evidence="1">
    <location>
        <begin position="19"/>
        <end position="40"/>
    </location>
</feature>
<name>A0A843XSR4_COLES</name>
<organism evidence="2 3">
    <name type="scientific">Colocasia esculenta</name>
    <name type="common">Wild taro</name>
    <name type="synonym">Arum esculentum</name>
    <dbReference type="NCBI Taxonomy" id="4460"/>
    <lineage>
        <taxon>Eukaryota</taxon>
        <taxon>Viridiplantae</taxon>
        <taxon>Streptophyta</taxon>
        <taxon>Embryophyta</taxon>
        <taxon>Tracheophyta</taxon>
        <taxon>Spermatophyta</taxon>
        <taxon>Magnoliopsida</taxon>
        <taxon>Liliopsida</taxon>
        <taxon>Araceae</taxon>
        <taxon>Aroideae</taxon>
        <taxon>Colocasieae</taxon>
        <taxon>Colocasia</taxon>
    </lineage>
</organism>
<dbReference type="Proteomes" id="UP000652761">
    <property type="component" value="Unassembled WGS sequence"/>
</dbReference>